<evidence type="ECO:0000313" key="2">
    <source>
        <dbReference type="Proteomes" id="UP000324632"/>
    </source>
</evidence>
<keyword evidence="2" id="KW-1185">Reference proteome</keyword>
<protein>
    <submittedName>
        <fullName evidence="1">Uncharacterized protein</fullName>
    </submittedName>
</protein>
<gene>
    <name evidence="1" type="ORF">E1301_Tti017613</name>
</gene>
<comment type="caution">
    <text evidence="1">The sequence shown here is derived from an EMBL/GenBank/DDBJ whole genome shotgun (WGS) entry which is preliminary data.</text>
</comment>
<reference evidence="1 2" key="1">
    <citation type="journal article" date="2019" name="Mol. Ecol. Resour.">
        <title>Chromosome-level genome assembly of Triplophysa tibetana, a fish adapted to the harsh high-altitude environment of the Tibetan Plateau.</title>
        <authorList>
            <person name="Yang X."/>
            <person name="Liu H."/>
            <person name="Ma Z."/>
            <person name="Zou Y."/>
            <person name="Zou M."/>
            <person name="Mao Y."/>
            <person name="Li X."/>
            <person name="Wang H."/>
            <person name="Chen T."/>
            <person name="Wang W."/>
            <person name="Yang R."/>
        </authorList>
    </citation>
    <scope>NUCLEOTIDE SEQUENCE [LARGE SCALE GENOMIC DNA]</scope>
    <source>
        <strain evidence="1">TTIB1903HZAU</strain>
        <tissue evidence="1">Muscle</tissue>
    </source>
</reference>
<accession>A0A5A9P1G5</accession>
<dbReference type="EMBL" id="SOYY01000011">
    <property type="protein sequence ID" value="KAA0714566.1"/>
    <property type="molecule type" value="Genomic_DNA"/>
</dbReference>
<name>A0A5A9P1G5_9TELE</name>
<evidence type="ECO:0000313" key="1">
    <source>
        <dbReference type="EMBL" id="KAA0714566.1"/>
    </source>
</evidence>
<dbReference type="AlphaFoldDB" id="A0A5A9P1G5"/>
<proteinExistence type="predicted"/>
<dbReference type="Proteomes" id="UP000324632">
    <property type="component" value="Chromosome 11"/>
</dbReference>
<organism evidence="1 2">
    <name type="scientific">Triplophysa tibetana</name>
    <dbReference type="NCBI Taxonomy" id="1572043"/>
    <lineage>
        <taxon>Eukaryota</taxon>
        <taxon>Metazoa</taxon>
        <taxon>Chordata</taxon>
        <taxon>Craniata</taxon>
        <taxon>Vertebrata</taxon>
        <taxon>Euteleostomi</taxon>
        <taxon>Actinopterygii</taxon>
        <taxon>Neopterygii</taxon>
        <taxon>Teleostei</taxon>
        <taxon>Ostariophysi</taxon>
        <taxon>Cypriniformes</taxon>
        <taxon>Nemacheilidae</taxon>
        <taxon>Triplophysa</taxon>
    </lineage>
</organism>
<sequence length="86" mass="9719">MDSDSGDQSEGELSPVIKALSWDMCPSLRSIPGEMTQRSLIYQRNDIQQTARIKCRPSVRALTGSHHTNYSDKTVYQNQNLPCFQS</sequence>